<dbReference type="EMBL" id="MFCV01000005">
    <property type="protein sequence ID" value="OGE33853.1"/>
    <property type="molecule type" value="Genomic_DNA"/>
</dbReference>
<dbReference type="InterPro" id="IPR038570">
    <property type="entry name" value="HicA_sf"/>
</dbReference>
<dbReference type="InterPro" id="IPR012933">
    <property type="entry name" value="HicA_mRNA_interferase"/>
</dbReference>
<evidence type="ECO:0000313" key="9">
    <source>
        <dbReference type="Proteomes" id="UP000176902"/>
    </source>
</evidence>
<keyword evidence="6" id="KW-0694">RNA-binding</keyword>
<keyword evidence="3" id="KW-0540">Nuclease</keyword>
<dbReference type="STRING" id="1797768.A3C59_01955"/>
<dbReference type="AlphaFoldDB" id="A0A1F5JZ01"/>
<keyword evidence="7" id="KW-0346">Stress response</keyword>
<dbReference type="SUPFAM" id="SSF54786">
    <property type="entry name" value="YcfA/nrd intein domain"/>
    <property type="match status" value="1"/>
</dbReference>
<evidence type="ECO:0000256" key="4">
    <source>
        <dbReference type="ARBA" id="ARBA00022759"/>
    </source>
</evidence>
<dbReference type="GO" id="GO:0016787">
    <property type="term" value="F:hydrolase activity"/>
    <property type="evidence" value="ECO:0007669"/>
    <property type="project" value="UniProtKB-KW"/>
</dbReference>
<evidence type="ECO:0000313" key="8">
    <source>
        <dbReference type="EMBL" id="OGE33853.1"/>
    </source>
</evidence>
<sequence length="74" mass="8467">MPKPPIVKPKDLIKALKRKGFVIDHVSGSHYVMYNEDKILRAVIAYHNKPIKRKTVMSILKSANISVEELKNLL</sequence>
<dbReference type="GO" id="GO:0004519">
    <property type="term" value="F:endonuclease activity"/>
    <property type="evidence" value="ECO:0007669"/>
    <property type="project" value="UniProtKB-KW"/>
</dbReference>
<gene>
    <name evidence="8" type="ORF">A3C59_01955</name>
</gene>
<name>A0A1F5JZ01_9BACT</name>
<keyword evidence="5" id="KW-0378">Hydrolase</keyword>
<comment type="caution">
    <text evidence="8">The sequence shown here is derived from an EMBL/GenBank/DDBJ whole genome shotgun (WGS) entry which is preliminary data.</text>
</comment>
<dbReference type="GO" id="GO:0003729">
    <property type="term" value="F:mRNA binding"/>
    <property type="evidence" value="ECO:0007669"/>
    <property type="project" value="InterPro"/>
</dbReference>
<evidence type="ECO:0000256" key="5">
    <source>
        <dbReference type="ARBA" id="ARBA00022801"/>
    </source>
</evidence>
<dbReference type="Pfam" id="PF07927">
    <property type="entry name" value="HicA_toxin"/>
    <property type="match status" value="1"/>
</dbReference>
<organism evidence="8 9">
    <name type="scientific">Candidatus Daviesbacteria bacterium RIFCSPHIGHO2_02_FULL_36_13</name>
    <dbReference type="NCBI Taxonomy" id="1797768"/>
    <lineage>
        <taxon>Bacteria</taxon>
        <taxon>Candidatus Daviesiibacteriota</taxon>
    </lineage>
</organism>
<keyword evidence="2" id="KW-1277">Toxin-antitoxin system</keyword>
<proteinExistence type="inferred from homology"/>
<accession>A0A1F5JZ01</accession>
<evidence type="ECO:0000256" key="3">
    <source>
        <dbReference type="ARBA" id="ARBA00022722"/>
    </source>
</evidence>
<comment type="similarity">
    <text evidence="1">Belongs to the HicA mRNA interferase family.</text>
</comment>
<evidence type="ECO:0000256" key="6">
    <source>
        <dbReference type="ARBA" id="ARBA00022884"/>
    </source>
</evidence>
<dbReference type="Proteomes" id="UP000176902">
    <property type="component" value="Unassembled WGS sequence"/>
</dbReference>
<dbReference type="Gene3D" id="3.30.920.30">
    <property type="entry name" value="Hypothetical protein"/>
    <property type="match status" value="1"/>
</dbReference>
<reference evidence="8 9" key="1">
    <citation type="journal article" date="2016" name="Nat. Commun.">
        <title>Thousands of microbial genomes shed light on interconnected biogeochemical processes in an aquifer system.</title>
        <authorList>
            <person name="Anantharaman K."/>
            <person name="Brown C.T."/>
            <person name="Hug L.A."/>
            <person name="Sharon I."/>
            <person name="Castelle C.J."/>
            <person name="Probst A.J."/>
            <person name="Thomas B.C."/>
            <person name="Singh A."/>
            <person name="Wilkins M.J."/>
            <person name="Karaoz U."/>
            <person name="Brodie E.L."/>
            <person name="Williams K.H."/>
            <person name="Hubbard S.S."/>
            <person name="Banfield J.F."/>
        </authorList>
    </citation>
    <scope>NUCLEOTIDE SEQUENCE [LARGE SCALE GENOMIC DNA]</scope>
</reference>
<evidence type="ECO:0000256" key="2">
    <source>
        <dbReference type="ARBA" id="ARBA00022649"/>
    </source>
</evidence>
<protein>
    <recommendedName>
        <fullName evidence="10">Addiction module toxin, HicA family</fullName>
    </recommendedName>
</protein>
<evidence type="ECO:0000256" key="7">
    <source>
        <dbReference type="ARBA" id="ARBA00023016"/>
    </source>
</evidence>
<evidence type="ECO:0008006" key="10">
    <source>
        <dbReference type="Google" id="ProtNLM"/>
    </source>
</evidence>
<keyword evidence="4" id="KW-0255">Endonuclease</keyword>
<evidence type="ECO:0000256" key="1">
    <source>
        <dbReference type="ARBA" id="ARBA00006620"/>
    </source>
</evidence>